<name>A0ABR1G363_AURAN</name>
<dbReference type="PROSITE" id="PS00678">
    <property type="entry name" value="WD_REPEATS_1"/>
    <property type="match status" value="1"/>
</dbReference>
<comment type="similarity">
    <text evidence="1">Belongs to the WD repeat ESC family.</text>
</comment>
<keyword evidence="4" id="KW-0805">Transcription regulation</keyword>
<dbReference type="PANTHER" id="PTHR10253">
    <property type="entry name" value="POLYCOMB PROTEIN"/>
    <property type="match status" value="1"/>
</dbReference>
<keyword evidence="5" id="KW-0804">Transcription</keyword>
<dbReference type="SMART" id="SM00320">
    <property type="entry name" value="WD40"/>
    <property type="match status" value="6"/>
</dbReference>
<feature type="repeat" description="WD" evidence="6">
    <location>
        <begin position="128"/>
        <end position="170"/>
    </location>
</feature>
<feature type="repeat" description="WD" evidence="6">
    <location>
        <begin position="174"/>
        <end position="215"/>
    </location>
</feature>
<feature type="region of interest" description="Disordered" evidence="7">
    <location>
        <begin position="274"/>
        <end position="297"/>
    </location>
</feature>
<evidence type="ECO:0000256" key="5">
    <source>
        <dbReference type="ARBA" id="ARBA00023163"/>
    </source>
</evidence>
<dbReference type="Gene3D" id="2.130.10.10">
    <property type="entry name" value="YVTN repeat-like/Quinoprotein amine dehydrogenase"/>
    <property type="match status" value="1"/>
</dbReference>
<reference evidence="8 9" key="1">
    <citation type="submission" date="2024-03" db="EMBL/GenBank/DDBJ databases">
        <title>Aureococcus anophagefferens CCMP1851 and Kratosvirus quantuckense: Draft genome of a second virus-susceptible host strain in the model system.</title>
        <authorList>
            <person name="Chase E."/>
            <person name="Truchon A.R."/>
            <person name="Schepens W."/>
            <person name="Wilhelm S.W."/>
        </authorList>
    </citation>
    <scope>NUCLEOTIDE SEQUENCE [LARGE SCALE GENOMIC DNA]</scope>
    <source>
        <strain evidence="8 9">CCMP1851</strain>
    </source>
</reference>
<gene>
    <name evidence="8" type="ORF">SO694_00124076</name>
</gene>
<dbReference type="Proteomes" id="UP001363151">
    <property type="component" value="Unassembled WGS sequence"/>
</dbReference>
<keyword evidence="9" id="KW-1185">Reference proteome</keyword>
<dbReference type="InterPro" id="IPR036322">
    <property type="entry name" value="WD40_repeat_dom_sf"/>
</dbReference>
<sequence>MAPRGVTMGKKKHASDADPKNADFVALLSEDHRQPVYAVAFWPRSDAGAYHHLAVAGSNRASVYAVAADPEASPAVELRQVYVDNDDGESLFCAAWSWREEAPLLAVGGARGVAKLVDCRSGRLDVALVGHGNAINDACFHPVDGALLLTASKDESVRLWNARTAVCVAVFAGDRGHRDEVLSVDAHLTGAVFCSAGMDNTVKVWQLDAPAVVAAAARSHEAPRPRDGRPFATVFQQFPAFSSAAVHANYVDCARWAGSLLLSKSTGNAVAMWTPDPHGDKRSPVARDDAPAKGDGDRDDAALVLRQFHLPNADIWFMRFSVDARRRLLAAGNKVGRVLVWDVDDPKDAPLAYLAHPRCNAAVRQVCFSPDSRFVALACDDAQVALFRLHPRGAAA</sequence>
<evidence type="ECO:0008006" key="10">
    <source>
        <dbReference type="Google" id="ProtNLM"/>
    </source>
</evidence>
<dbReference type="InterPro" id="IPR015943">
    <property type="entry name" value="WD40/YVTN_repeat-like_dom_sf"/>
</dbReference>
<accession>A0ABR1G363</accession>
<dbReference type="PROSITE" id="PS50082">
    <property type="entry name" value="WD_REPEATS_2"/>
    <property type="match status" value="2"/>
</dbReference>
<evidence type="ECO:0000256" key="6">
    <source>
        <dbReference type="PROSITE-ProRule" id="PRU00221"/>
    </source>
</evidence>
<evidence type="ECO:0000256" key="7">
    <source>
        <dbReference type="SAM" id="MobiDB-lite"/>
    </source>
</evidence>
<comment type="caution">
    <text evidence="8">The sequence shown here is derived from an EMBL/GenBank/DDBJ whole genome shotgun (WGS) entry which is preliminary data.</text>
</comment>
<dbReference type="PROSITE" id="PS50294">
    <property type="entry name" value="WD_REPEATS_REGION"/>
    <property type="match status" value="2"/>
</dbReference>
<evidence type="ECO:0000256" key="1">
    <source>
        <dbReference type="ARBA" id="ARBA00008075"/>
    </source>
</evidence>
<feature type="compositionally biased region" description="Basic and acidic residues" evidence="7">
    <location>
        <begin position="277"/>
        <end position="297"/>
    </location>
</feature>
<dbReference type="Pfam" id="PF00400">
    <property type="entry name" value="WD40"/>
    <property type="match status" value="3"/>
</dbReference>
<dbReference type="InterPro" id="IPR051243">
    <property type="entry name" value="PcG_WD-repeat"/>
</dbReference>
<evidence type="ECO:0000313" key="9">
    <source>
        <dbReference type="Proteomes" id="UP001363151"/>
    </source>
</evidence>
<evidence type="ECO:0000256" key="3">
    <source>
        <dbReference type="ARBA" id="ARBA00022737"/>
    </source>
</evidence>
<dbReference type="SUPFAM" id="SSF50978">
    <property type="entry name" value="WD40 repeat-like"/>
    <property type="match status" value="1"/>
</dbReference>
<dbReference type="InterPro" id="IPR001680">
    <property type="entry name" value="WD40_rpt"/>
</dbReference>
<dbReference type="InterPro" id="IPR019775">
    <property type="entry name" value="WD40_repeat_CS"/>
</dbReference>
<protein>
    <recommendedName>
        <fullName evidence="10">Anaphase-promoting complex subunit 4 WD40 domain-containing protein</fullName>
    </recommendedName>
</protein>
<dbReference type="EMBL" id="JBBJCI010000129">
    <property type="protein sequence ID" value="KAK7247685.1"/>
    <property type="molecule type" value="Genomic_DNA"/>
</dbReference>
<keyword evidence="2 6" id="KW-0853">WD repeat</keyword>
<evidence type="ECO:0000256" key="4">
    <source>
        <dbReference type="ARBA" id="ARBA00023015"/>
    </source>
</evidence>
<keyword evidence="3" id="KW-0677">Repeat</keyword>
<proteinExistence type="inferred from homology"/>
<evidence type="ECO:0000313" key="8">
    <source>
        <dbReference type="EMBL" id="KAK7247685.1"/>
    </source>
</evidence>
<organism evidence="8 9">
    <name type="scientific">Aureococcus anophagefferens</name>
    <name type="common">Harmful bloom alga</name>
    <dbReference type="NCBI Taxonomy" id="44056"/>
    <lineage>
        <taxon>Eukaryota</taxon>
        <taxon>Sar</taxon>
        <taxon>Stramenopiles</taxon>
        <taxon>Ochrophyta</taxon>
        <taxon>Pelagophyceae</taxon>
        <taxon>Pelagomonadales</taxon>
        <taxon>Pelagomonadaceae</taxon>
        <taxon>Aureococcus</taxon>
    </lineage>
</organism>
<evidence type="ECO:0000256" key="2">
    <source>
        <dbReference type="ARBA" id="ARBA00022574"/>
    </source>
</evidence>